<gene>
    <name evidence="1" type="ordered locus">PD_0243</name>
</gene>
<organism evidence="1 2">
    <name type="scientific">Xylella fastidiosa (strain Temecula1 / ATCC 700964)</name>
    <dbReference type="NCBI Taxonomy" id="183190"/>
    <lineage>
        <taxon>Bacteria</taxon>
        <taxon>Pseudomonadati</taxon>
        <taxon>Pseudomonadota</taxon>
        <taxon>Gammaproteobacteria</taxon>
        <taxon>Lysobacterales</taxon>
        <taxon>Lysobacteraceae</taxon>
        <taxon>Xylella</taxon>
    </lineage>
</organism>
<dbReference type="RefSeq" id="WP_011097558.1">
    <property type="nucleotide sequence ID" value="NC_004556.1"/>
</dbReference>
<dbReference type="HOGENOM" id="CLU_158045_0_0_6"/>
<reference evidence="1 2" key="1">
    <citation type="journal article" date="2003" name="J. Bacteriol.">
        <title>Comparative analyses of the complete genome sequences of Pierce's disease and citrus variegated chlorosis strains of Xylella fastidiosa.</title>
        <authorList>
            <person name="Van Sluys M.A."/>
            <person name="de Oliveira M.C."/>
            <person name="Monteiro-Vitorello C.B."/>
            <person name="Miyaki C.Y."/>
            <person name="Furlan L.R."/>
            <person name="Camargo L.E."/>
            <person name="da Silva A.C."/>
            <person name="Moon D.H."/>
            <person name="Takita M.A."/>
            <person name="Lemos E.G."/>
            <person name="Machado M.A."/>
            <person name="Ferro M.I."/>
            <person name="da Silva F.R."/>
            <person name="Goldman M.H."/>
            <person name="Goldman G.H."/>
            <person name="Lemos M.V."/>
            <person name="El-Dorry H."/>
            <person name="Tsai S.M."/>
            <person name="Carrer H."/>
            <person name="Carraro D.M."/>
            <person name="de Oliveira R.C."/>
            <person name="Nunes L.R."/>
            <person name="Siqueira W.J."/>
            <person name="Coutinho L.L."/>
            <person name="Kimura E.T."/>
            <person name="Ferro E.S."/>
            <person name="Harakava R."/>
            <person name="Kuramae E.E."/>
            <person name="Marino C.L."/>
            <person name="Giglioti E."/>
            <person name="Abreu I.L."/>
            <person name="Alves L.M."/>
            <person name="do Amaral A.M."/>
            <person name="Baia G.S."/>
            <person name="Blanco S.R."/>
            <person name="Brito M.S."/>
            <person name="Cannavan F.S."/>
            <person name="Celestino A.V."/>
            <person name="da Cunha A.F."/>
            <person name="Fenille R.C."/>
            <person name="Ferro J.A."/>
            <person name="Formighieri E.F."/>
            <person name="Kishi L.T."/>
            <person name="Leoni S.G."/>
            <person name="Oliveira A.R."/>
            <person name="Rosa V.E.Jr."/>
            <person name="Sassaki F.T."/>
            <person name="Sena J.A."/>
            <person name="de Souza A.A."/>
            <person name="Truffi D."/>
            <person name="Tsukumo F."/>
            <person name="Yanai G.M."/>
            <person name="Zaros L.G."/>
            <person name="Civerolo E.L."/>
            <person name="Simpson A.J."/>
            <person name="Almeida N.F.Jr."/>
            <person name="Setubal J.C."/>
            <person name="Kitajima J.P."/>
        </authorList>
    </citation>
    <scope>NUCLEOTIDE SEQUENCE [LARGE SCALE GENOMIC DNA]</scope>
    <source>
        <strain evidence="2">Temecula1 / ATCC 700964</strain>
    </source>
</reference>
<protein>
    <submittedName>
        <fullName evidence="1">Uncharacterized protein</fullName>
    </submittedName>
</protein>
<dbReference type="Gene3D" id="2.40.30.170">
    <property type="match status" value="1"/>
</dbReference>
<dbReference type="GeneID" id="93903943"/>
<dbReference type="EMBL" id="AE009442">
    <property type="protein sequence ID" value="AAO28130.1"/>
    <property type="molecule type" value="Genomic_DNA"/>
</dbReference>
<dbReference type="Gene3D" id="1.10.287.470">
    <property type="entry name" value="Helix hairpin bin"/>
    <property type="match status" value="1"/>
</dbReference>
<accession>Q87EQ9</accession>
<evidence type="ECO:0000313" key="1">
    <source>
        <dbReference type="EMBL" id="AAO28130.1"/>
    </source>
</evidence>
<dbReference type="Proteomes" id="UP000002516">
    <property type="component" value="Chromosome"/>
</dbReference>
<dbReference type="PIRSF" id="PIRSF028609">
    <property type="entry name" value="UCP028609"/>
    <property type="match status" value="1"/>
</dbReference>
<keyword evidence="2" id="KW-1185">Reference proteome</keyword>
<name>Q87EQ9_XYLFT</name>
<sequence>MTTLKAHKAQLEASRKVADVARAQVAQVKMNLGFTVVRVPLAGVVIVKAAQVGESVWPLSAGSGFIRSCIGTILDMDLLEIDVDVNEVYICHVKVNMLIEQAY</sequence>
<dbReference type="SUPFAM" id="SSF111369">
    <property type="entry name" value="HlyD-like secretion proteins"/>
    <property type="match status" value="1"/>
</dbReference>
<proteinExistence type="predicted"/>
<dbReference type="KEGG" id="xft:PD_0243"/>
<evidence type="ECO:0000313" key="2">
    <source>
        <dbReference type="Proteomes" id="UP000002516"/>
    </source>
</evidence>
<dbReference type="AlphaFoldDB" id="Q87EQ9"/>
<dbReference type="InterPro" id="IPR016894">
    <property type="entry name" value="UCP028609"/>
</dbReference>
<dbReference type="Gene3D" id="2.40.50.100">
    <property type="match status" value="1"/>
</dbReference>